<organism evidence="8 9">
    <name type="scientific">Candidatus Limenecus avicola</name>
    <dbReference type="NCBI Taxonomy" id="2840847"/>
    <lineage>
        <taxon>Bacteria</taxon>
        <taxon>Bacillati</taxon>
        <taxon>Bacillota</taxon>
        <taxon>Clostridia</taxon>
        <taxon>Eubacteriales</taxon>
        <taxon>Clostridiaceae</taxon>
        <taxon>Clostridiaceae incertae sedis</taxon>
        <taxon>Candidatus Limenecus</taxon>
    </lineage>
</organism>
<evidence type="ECO:0000256" key="2">
    <source>
        <dbReference type="ARBA" id="ARBA00022552"/>
    </source>
</evidence>
<dbReference type="Gene3D" id="1.10.1520.10">
    <property type="entry name" value="Ribonuclease III domain"/>
    <property type="match status" value="1"/>
</dbReference>
<evidence type="ECO:0000256" key="6">
    <source>
        <dbReference type="HAMAP-Rule" id="MF_01468"/>
    </source>
</evidence>
<dbReference type="GO" id="GO:0005737">
    <property type="term" value="C:cytoplasm"/>
    <property type="evidence" value="ECO:0007669"/>
    <property type="project" value="UniProtKB-SubCell"/>
</dbReference>
<dbReference type="InterPro" id="IPR008226">
    <property type="entry name" value="Mini3_fam"/>
</dbReference>
<dbReference type="SMART" id="SM00535">
    <property type="entry name" value="RIBOc"/>
    <property type="match status" value="1"/>
</dbReference>
<keyword evidence="6" id="KW-0694">RNA-binding</keyword>
<keyword evidence="4 6" id="KW-0255">Endonuclease</keyword>
<sequence length="127" mass="14666">MEELNLKCYAHLGDAVYELFVREKVILLTSNLARMHKINTSLVRASFQCELLNVIGPYLTEKEADLIRRGRNLPSSSSRKTNQALHRIATGFEVLIGYLHLHDRERLLKIFKLISDYIDSKDHIVTD</sequence>
<dbReference type="PANTHER" id="PTHR34276:SF1">
    <property type="entry name" value="MINI-RIBONUCLEASE 3"/>
    <property type="match status" value="1"/>
</dbReference>
<keyword evidence="2 6" id="KW-0698">rRNA processing</keyword>
<dbReference type="AlphaFoldDB" id="A0A9D1N1D0"/>
<comment type="function">
    <text evidence="6">Involved in correct processing of both the 5' and 3' ends of 23S rRNA precursor. Processes 30S rRNA precursor transcript even in absence of ribonuclease 3 (Rnc); Rnc processes 30S rRNA into smaller rRNA precursors.</text>
</comment>
<accession>A0A9D1N1D0</accession>
<keyword evidence="3 6" id="KW-0540">Nuclease</keyword>
<evidence type="ECO:0000313" key="9">
    <source>
        <dbReference type="Proteomes" id="UP000886748"/>
    </source>
</evidence>
<dbReference type="PIRSF" id="PIRSF005520">
    <property type="entry name" value="UCP005520"/>
    <property type="match status" value="1"/>
</dbReference>
<dbReference type="Pfam" id="PF00636">
    <property type="entry name" value="Ribonuclease_3"/>
    <property type="match status" value="1"/>
</dbReference>
<keyword evidence="5 6" id="KW-0378">Hydrolase</keyword>
<dbReference type="EC" id="3.1.26.-" evidence="6"/>
<dbReference type="GO" id="GO:0019843">
    <property type="term" value="F:rRNA binding"/>
    <property type="evidence" value="ECO:0007669"/>
    <property type="project" value="UniProtKB-UniRule"/>
</dbReference>
<keyword evidence="1 6" id="KW-0690">Ribosome biogenesis</keyword>
<evidence type="ECO:0000313" key="8">
    <source>
        <dbReference type="EMBL" id="HIU93050.1"/>
    </source>
</evidence>
<dbReference type="EMBL" id="DVOD01000057">
    <property type="protein sequence ID" value="HIU93050.1"/>
    <property type="molecule type" value="Genomic_DNA"/>
</dbReference>
<dbReference type="InterPro" id="IPR000999">
    <property type="entry name" value="RNase_III_dom"/>
</dbReference>
<protein>
    <recommendedName>
        <fullName evidence="6">Mini-ribonuclease 3</fullName>
        <shortName evidence="6">Mini-3</shortName>
        <shortName evidence="6">Mini-RNase 3</shortName>
        <ecNumber evidence="6">3.1.26.-</ecNumber>
    </recommendedName>
    <alternativeName>
        <fullName evidence="6">Mini-RNase III</fullName>
        <shortName evidence="6">Mini-III</shortName>
    </alternativeName>
</protein>
<comment type="caution">
    <text evidence="8">The sequence shown here is derived from an EMBL/GenBank/DDBJ whole genome shotgun (WGS) entry which is preliminary data.</text>
</comment>
<dbReference type="SUPFAM" id="SSF69065">
    <property type="entry name" value="RNase III domain-like"/>
    <property type="match status" value="1"/>
</dbReference>
<gene>
    <name evidence="6" type="primary">mrnC</name>
    <name evidence="8" type="ORF">IAD26_07965</name>
</gene>
<evidence type="ECO:0000256" key="4">
    <source>
        <dbReference type="ARBA" id="ARBA00022759"/>
    </source>
</evidence>
<dbReference type="PANTHER" id="PTHR34276">
    <property type="entry name" value="MINI-RIBONUCLEASE 3"/>
    <property type="match status" value="1"/>
</dbReference>
<keyword evidence="6" id="KW-0460">Magnesium</keyword>
<keyword evidence="6" id="KW-0963">Cytoplasm</keyword>
<evidence type="ECO:0000256" key="1">
    <source>
        <dbReference type="ARBA" id="ARBA00022517"/>
    </source>
</evidence>
<keyword evidence="6" id="KW-0699">rRNA-binding</keyword>
<proteinExistence type="inferred from homology"/>
<dbReference type="InterPro" id="IPR036389">
    <property type="entry name" value="RNase_III_sf"/>
</dbReference>
<reference evidence="8" key="1">
    <citation type="submission" date="2020-10" db="EMBL/GenBank/DDBJ databases">
        <authorList>
            <person name="Gilroy R."/>
        </authorList>
    </citation>
    <scope>NUCLEOTIDE SEQUENCE</scope>
    <source>
        <strain evidence="8">CHK154-7741</strain>
    </source>
</reference>
<evidence type="ECO:0000256" key="3">
    <source>
        <dbReference type="ARBA" id="ARBA00022722"/>
    </source>
</evidence>
<comment type="cofactor">
    <cofactor evidence="6">
        <name>Mg(2+)</name>
        <dbReference type="ChEBI" id="CHEBI:18420"/>
    </cofactor>
</comment>
<reference evidence="8" key="2">
    <citation type="journal article" date="2021" name="PeerJ">
        <title>Extensive microbial diversity within the chicken gut microbiome revealed by metagenomics and culture.</title>
        <authorList>
            <person name="Gilroy R."/>
            <person name="Ravi A."/>
            <person name="Getino M."/>
            <person name="Pursley I."/>
            <person name="Horton D.L."/>
            <person name="Alikhan N.F."/>
            <person name="Baker D."/>
            <person name="Gharbi K."/>
            <person name="Hall N."/>
            <person name="Watson M."/>
            <person name="Adriaenssens E.M."/>
            <person name="Foster-Nyarko E."/>
            <person name="Jarju S."/>
            <person name="Secka A."/>
            <person name="Antonio M."/>
            <person name="Oren A."/>
            <person name="Chaudhuri R.R."/>
            <person name="La Ragione R."/>
            <person name="Hildebrand F."/>
            <person name="Pallen M.J."/>
        </authorList>
    </citation>
    <scope>NUCLEOTIDE SEQUENCE</scope>
    <source>
        <strain evidence="8">CHK154-7741</strain>
    </source>
</reference>
<dbReference type="GO" id="GO:0006364">
    <property type="term" value="P:rRNA processing"/>
    <property type="evidence" value="ECO:0007669"/>
    <property type="project" value="UniProtKB-UniRule"/>
</dbReference>
<dbReference type="HAMAP" id="MF_01468">
    <property type="entry name" value="RNase_Mini_III"/>
    <property type="match status" value="1"/>
</dbReference>
<comment type="subunit">
    <text evidence="6">Homodimer.</text>
</comment>
<comment type="similarity">
    <text evidence="6">Belongs to the MrnC RNase family.</text>
</comment>
<feature type="domain" description="RNase III" evidence="7">
    <location>
        <begin position="3"/>
        <end position="126"/>
    </location>
</feature>
<evidence type="ECO:0000259" key="7">
    <source>
        <dbReference type="SMART" id="SM00535"/>
    </source>
</evidence>
<feature type="active site" evidence="6">
    <location>
        <position position="14"/>
    </location>
</feature>
<evidence type="ECO:0000256" key="5">
    <source>
        <dbReference type="ARBA" id="ARBA00022801"/>
    </source>
</evidence>
<comment type="subcellular location">
    <subcellularLocation>
        <location evidence="6">Cytoplasm</location>
    </subcellularLocation>
</comment>
<dbReference type="Proteomes" id="UP000886748">
    <property type="component" value="Unassembled WGS sequence"/>
</dbReference>
<name>A0A9D1N1D0_9CLOT</name>
<dbReference type="GO" id="GO:0004525">
    <property type="term" value="F:ribonuclease III activity"/>
    <property type="evidence" value="ECO:0007669"/>
    <property type="project" value="InterPro"/>
</dbReference>